<keyword evidence="2" id="KW-0479">Metal-binding</keyword>
<keyword evidence="1" id="KW-0813">Transport</keyword>
<dbReference type="GO" id="GO:0005507">
    <property type="term" value="F:copper ion binding"/>
    <property type="evidence" value="ECO:0007669"/>
    <property type="project" value="InterPro"/>
</dbReference>
<evidence type="ECO:0000259" key="6">
    <source>
        <dbReference type="Pfam" id="PF00127"/>
    </source>
</evidence>
<proteinExistence type="predicted"/>
<feature type="compositionally biased region" description="Basic and acidic residues" evidence="5">
    <location>
        <begin position="98"/>
        <end position="113"/>
    </location>
</feature>
<gene>
    <name evidence="7" type="ORF">BQ8794_220228</name>
</gene>
<evidence type="ECO:0000256" key="1">
    <source>
        <dbReference type="ARBA" id="ARBA00022448"/>
    </source>
</evidence>
<evidence type="ECO:0000256" key="5">
    <source>
        <dbReference type="SAM" id="MobiDB-lite"/>
    </source>
</evidence>
<dbReference type="GO" id="GO:0009055">
    <property type="term" value="F:electron transfer activity"/>
    <property type="evidence" value="ECO:0007669"/>
    <property type="project" value="InterPro"/>
</dbReference>
<sequence>METIKGMLPEGAEAFKSKFNEVFTVTLDKEGVYGVKCAPHYGMGNRPDRGGPAGQPRRSEGRQADGQGQSRVRRTLRPGRGGQVARGQQTRNGADGGGRVKEAEVTDRADRQAWRQGAPTTIPRSGRKRRGDMTAATRATASPTSSAGLPFPRRTGGSWRTGCRRPRQASFLIPCEGLPNHPRSFTSRKLGHLPSAGYKRGQRRT</sequence>
<accession>A0A1R3V6Y6</accession>
<reference evidence="8" key="1">
    <citation type="submission" date="2017-01" db="EMBL/GenBank/DDBJ databases">
        <authorList>
            <person name="Brunel B."/>
        </authorList>
    </citation>
    <scope>NUCLEOTIDE SEQUENCE [LARGE SCALE GENOMIC DNA]</scope>
</reference>
<dbReference type="InterPro" id="IPR028871">
    <property type="entry name" value="BlueCu_1_BS"/>
</dbReference>
<keyword evidence="4" id="KW-0186">Copper</keyword>
<evidence type="ECO:0000313" key="8">
    <source>
        <dbReference type="Proteomes" id="UP000188388"/>
    </source>
</evidence>
<feature type="region of interest" description="Disordered" evidence="5">
    <location>
        <begin position="38"/>
        <end position="205"/>
    </location>
</feature>
<protein>
    <recommendedName>
        <fullName evidence="6">Blue (type 1) copper domain-containing protein</fullName>
    </recommendedName>
</protein>
<dbReference type="EMBL" id="FTPD01000015">
    <property type="protein sequence ID" value="SIT55664.1"/>
    <property type="molecule type" value="Genomic_DNA"/>
</dbReference>
<dbReference type="Gene3D" id="2.60.40.420">
    <property type="entry name" value="Cupredoxins - blue copper proteins"/>
    <property type="match status" value="1"/>
</dbReference>
<dbReference type="Pfam" id="PF00127">
    <property type="entry name" value="Copper-bind"/>
    <property type="match status" value="1"/>
</dbReference>
<dbReference type="InterPro" id="IPR008972">
    <property type="entry name" value="Cupredoxin"/>
</dbReference>
<dbReference type="STRING" id="1631249.BQ8794_220228"/>
<dbReference type="InterPro" id="IPR000923">
    <property type="entry name" value="BlueCu_1"/>
</dbReference>
<evidence type="ECO:0000313" key="7">
    <source>
        <dbReference type="EMBL" id="SIT55664.1"/>
    </source>
</evidence>
<evidence type="ECO:0000256" key="4">
    <source>
        <dbReference type="ARBA" id="ARBA00023008"/>
    </source>
</evidence>
<organism evidence="7 8">
    <name type="scientific">Mesorhizobium prunaredense</name>
    <dbReference type="NCBI Taxonomy" id="1631249"/>
    <lineage>
        <taxon>Bacteria</taxon>
        <taxon>Pseudomonadati</taxon>
        <taxon>Pseudomonadota</taxon>
        <taxon>Alphaproteobacteria</taxon>
        <taxon>Hyphomicrobiales</taxon>
        <taxon>Phyllobacteriaceae</taxon>
        <taxon>Mesorhizobium</taxon>
    </lineage>
</organism>
<keyword evidence="8" id="KW-1185">Reference proteome</keyword>
<name>A0A1R3V6Y6_9HYPH</name>
<dbReference type="SUPFAM" id="SSF49503">
    <property type="entry name" value="Cupredoxins"/>
    <property type="match status" value="1"/>
</dbReference>
<feature type="compositionally biased region" description="Low complexity" evidence="5">
    <location>
        <begin position="134"/>
        <end position="147"/>
    </location>
</feature>
<evidence type="ECO:0000256" key="3">
    <source>
        <dbReference type="ARBA" id="ARBA00022982"/>
    </source>
</evidence>
<evidence type="ECO:0000256" key="2">
    <source>
        <dbReference type="ARBA" id="ARBA00022723"/>
    </source>
</evidence>
<dbReference type="Proteomes" id="UP000188388">
    <property type="component" value="Unassembled WGS sequence"/>
</dbReference>
<keyword evidence="3" id="KW-0249">Electron transport</keyword>
<dbReference type="AlphaFoldDB" id="A0A1R3V6Y6"/>
<feature type="domain" description="Blue (type 1) copper" evidence="6">
    <location>
        <begin position="3"/>
        <end position="44"/>
    </location>
</feature>
<dbReference type="PROSITE" id="PS00196">
    <property type="entry name" value="COPPER_BLUE"/>
    <property type="match status" value="1"/>
</dbReference>